<gene>
    <name evidence="4" type="ORF">DB31_7822</name>
</gene>
<dbReference type="OrthoDB" id="7428772at2"/>
<feature type="coiled-coil region" evidence="1">
    <location>
        <begin position="89"/>
        <end position="165"/>
    </location>
</feature>
<sequence length="239" mass="26557">MKEIIPFHQRLQERLAALQPPRNQAWLAEMAGVERSTIFRLLKGERHPRLELLQRLAPALGLSVDELVQGTDAEERVATASQLINREVYDAAVKQLADYEGRLNDLEAKLRVSEASLREEEQQRRKDSLALTQARIDLERSERALAATKARNRQLEEELHRHRGALHQAVGRISVLQAKLSQMAKALEETSATSRTAALFAGIAALTGVVTAATFLGGEKSPEGDEAEQGKATSKRNRK</sequence>
<protein>
    <recommendedName>
        <fullName evidence="3">HTH cro/C1-type domain-containing protein</fullName>
    </recommendedName>
</protein>
<dbReference type="SUPFAM" id="SSF47413">
    <property type="entry name" value="lambda repressor-like DNA-binding domains"/>
    <property type="match status" value="1"/>
</dbReference>
<dbReference type="EMBL" id="JMCB01000006">
    <property type="protein sequence ID" value="KFE68585.1"/>
    <property type="molecule type" value="Genomic_DNA"/>
</dbReference>
<dbReference type="CDD" id="cd00093">
    <property type="entry name" value="HTH_XRE"/>
    <property type="match status" value="1"/>
</dbReference>
<dbReference type="RefSeq" id="WP_044189485.1">
    <property type="nucleotide sequence ID" value="NZ_JMCB01000006.1"/>
</dbReference>
<dbReference type="Proteomes" id="UP000028725">
    <property type="component" value="Unassembled WGS sequence"/>
</dbReference>
<proteinExistence type="predicted"/>
<evidence type="ECO:0000256" key="2">
    <source>
        <dbReference type="SAM" id="MobiDB-lite"/>
    </source>
</evidence>
<evidence type="ECO:0000256" key="1">
    <source>
        <dbReference type="SAM" id="Coils"/>
    </source>
</evidence>
<keyword evidence="1" id="KW-0175">Coiled coil</keyword>
<comment type="caution">
    <text evidence="4">The sequence shown here is derived from an EMBL/GenBank/DDBJ whole genome shotgun (WGS) entry which is preliminary data.</text>
</comment>
<dbReference type="STRING" id="394096.DB31_7822"/>
<evidence type="ECO:0000313" key="5">
    <source>
        <dbReference type="Proteomes" id="UP000028725"/>
    </source>
</evidence>
<feature type="domain" description="HTH cro/C1-type" evidence="3">
    <location>
        <begin position="27"/>
        <end position="67"/>
    </location>
</feature>
<evidence type="ECO:0000259" key="3">
    <source>
        <dbReference type="PROSITE" id="PS50943"/>
    </source>
</evidence>
<dbReference type="GO" id="GO:0003677">
    <property type="term" value="F:DNA binding"/>
    <property type="evidence" value="ECO:0007669"/>
    <property type="project" value="InterPro"/>
</dbReference>
<feature type="region of interest" description="Disordered" evidence="2">
    <location>
        <begin position="216"/>
        <end position="239"/>
    </location>
</feature>
<dbReference type="SMART" id="SM00530">
    <property type="entry name" value="HTH_XRE"/>
    <property type="match status" value="1"/>
</dbReference>
<evidence type="ECO:0000313" key="4">
    <source>
        <dbReference type="EMBL" id="KFE68585.1"/>
    </source>
</evidence>
<dbReference type="InterPro" id="IPR010982">
    <property type="entry name" value="Lambda_DNA-bd_dom_sf"/>
</dbReference>
<dbReference type="InterPro" id="IPR001387">
    <property type="entry name" value="Cro/C1-type_HTH"/>
</dbReference>
<dbReference type="Pfam" id="PF01381">
    <property type="entry name" value="HTH_3"/>
    <property type="match status" value="1"/>
</dbReference>
<dbReference type="Gene3D" id="1.10.260.40">
    <property type="entry name" value="lambda repressor-like DNA-binding domains"/>
    <property type="match status" value="1"/>
</dbReference>
<accession>A0A085WLM2</accession>
<name>A0A085WLM2_9BACT</name>
<keyword evidence="5" id="KW-1185">Reference proteome</keyword>
<reference evidence="4 5" key="1">
    <citation type="submission" date="2014-04" db="EMBL/GenBank/DDBJ databases">
        <title>Genome assembly of Hyalangium minutum DSM 14724.</title>
        <authorList>
            <person name="Sharma G."/>
            <person name="Subramanian S."/>
        </authorList>
    </citation>
    <scope>NUCLEOTIDE SEQUENCE [LARGE SCALE GENOMIC DNA]</scope>
    <source>
        <strain evidence="4 5">DSM 14724</strain>
    </source>
</reference>
<dbReference type="AlphaFoldDB" id="A0A085WLM2"/>
<organism evidence="4 5">
    <name type="scientific">Hyalangium minutum</name>
    <dbReference type="NCBI Taxonomy" id="394096"/>
    <lineage>
        <taxon>Bacteria</taxon>
        <taxon>Pseudomonadati</taxon>
        <taxon>Myxococcota</taxon>
        <taxon>Myxococcia</taxon>
        <taxon>Myxococcales</taxon>
        <taxon>Cystobacterineae</taxon>
        <taxon>Archangiaceae</taxon>
        <taxon>Hyalangium</taxon>
    </lineage>
</organism>
<dbReference type="PROSITE" id="PS50943">
    <property type="entry name" value="HTH_CROC1"/>
    <property type="match status" value="1"/>
</dbReference>